<protein>
    <submittedName>
        <fullName evidence="1">Uncharacterized protein</fullName>
    </submittedName>
</protein>
<reference evidence="1 2" key="1">
    <citation type="submission" date="2017-06" db="EMBL/GenBank/DDBJ databases">
        <title>Genome sequencing of cyanobaciteial culture collection at National Institute for Environmental Studies (NIES).</title>
        <authorList>
            <person name="Hirose Y."/>
            <person name="Shimura Y."/>
            <person name="Fujisawa T."/>
            <person name="Nakamura Y."/>
            <person name="Kawachi M."/>
        </authorList>
    </citation>
    <scope>NUCLEOTIDE SEQUENCE [LARGE SCALE GENOMIC DNA]</scope>
    <source>
        <strain evidence="1 2">NIES-806</strain>
    </source>
</reference>
<dbReference type="KEGG" id="dcm:NIES806_42210"/>
<dbReference type="EMBL" id="AP018316">
    <property type="protein sequence ID" value="BAZ87987.1"/>
    <property type="molecule type" value="Genomic_DNA"/>
</dbReference>
<dbReference type="Proteomes" id="UP000218702">
    <property type="component" value="Chromosome"/>
</dbReference>
<evidence type="ECO:0000313" key="2">
    <source>
        <dbReference type="Proteomes" id="UP000218702"/>
    </source>
</evidence>
<keyword evidence="2" id="KW-1185">Reference proteome</keyword>
<name>A0A1Z4V8X6_9CYAN</name>
<gene>
    <name evidence="1" type="ORF">NIES806_42210</name>
</gene>
<dbReference type="RefSeq" id="WP_157750036.1">
    <property type="nucleotide sequence ID" value="NZ_AP018316.1"/>
</dbReference>
<sequence>MSLVYPWMVFSMRLHKTTSTYGWDWELMIGKWGKWAKVSPLSHQTRQTSTARRK</sequence>
<accession>A0A1Z4V8X6</accession>
<proteinExistence type="predicted"/>
<evidence type="ECO:0000313" key="1">
    <source>
        <dbReference type="EMBL" id="BAZ87987.1"/>
    </source>
</evidence>
<dbReference type="AlphaFoldDB" id="A0A1Z4V8X6"/>
<organism evidence="1 2">
    <name type="scientific">Dolichospermum compactum NIES-806</name>
    <dbReference type="NCBI Taxonomy" id="1973481"/>
    <lineage>
        <taxon>Bacteria</taxon>
        <taxon>Bacillati</taxon>
        <taxon>Cyanobacteriota</taxon>
        <taxon>Cyanophyceae</taxon>
        <taxon>Nostocales</taxon>
        <taxon>Aphanizomenonaceae</taxon>
        <taxon>Dolichospermum</taxon>
        <taxon>Dolichospermum compactum</taxon>
    </lineage>
</organism>